<keyword evidence="5" id="KW-0378">Hydrolase</keyword>
<dbReference type="EMBL" id="JAAOIC020000065">
    <property type="protein sequence ID" value="KAG8035010.1"/>
    <property type="molecule type" value="Genomic_DNA"/>
</dbReference>
<dbReference type="Proteomes" id="UP000729913">
    <property type="component" value="Unassembled WGS sequence"/>
</dbReference>
<evidence type="ECO:0000313" key="9">
    <source>
        <dbReference type="Proteomes" id="UP000729913"/>
    </source>
</evidence>
<name>A0A8J5UT81_9HYME</name>
<evidence type="ECO:0000256" key="5">
    <source>
        <dbReference type="ARBA" id="ARBA00023295"/>
    </source>
</evidence>
<dbReference type="EC" id="3.2.1.17" evidence="2"/>
<evidence type="ECO:0000256" key="6">
    <source>
        <dbReference type="SAM" id="SignalP"/>
    </source>
</evidence>
<accession>A0A8J5UT81</accession>
<protein>
    <recommendedName>
        <fullName evidence="2">lysozyme</fullName>
        <ecNumber evidence="2">3.2.1.17</ecNumber>
    </recommendedName>
</protein>
<dbReference type="GO" id="GO:0042742">
    <property type="term" value="P:defense response to bacterium"/>
    <property type="evidence" value="ECO:0007669"/>
    <property type="project" value="UniProtKB-KW"/>
</dbReference>
<evidence type="ECO:0000256" key="4">
    <source>
        <dbReference type="ARBA" id="ARBA00023157"/>
    </source>
</evidence>
<dbReference type="InterPro" id="IPR019799">
    <property type="entry name" value="Glyco_hydro_22_CS"/>
</dbReference>
<gene>
    <name evidence="8" type="ORF">G9C98_005432</name>
</gene>
<dbReference type="SMART" id="SM00263">
    <property type="entry name" value="LYZ1"/>
    <property type="match status" value="1"/>
</dbReference>
<evidence type="ECO:0000256" key="2">
    <source>
        <dbReference type="ARBA" id="ARBA00012732"/>
    </source>
</evidence>
<dbReference type="InterPro" id="IPR001916">
    <property type="entry name" value="Glyco_hydro_22"/>
</dbReference>
<reference evidence="8" key="2">
    <citation type="submission" date="2021-04" db="EMBL/GenBank/DDBJ databases">
        <title>Genome-wide patterns of bracovirus chromosomal integration into multiple host tissues during parasitism.</title>
        <authorList>
            <person name="Chebbi M.A.C."/>
        </authorList>
    </citation>
    <scope>NUCLEOTIDE SEQUENCE</scope>
    <source>
        <tissue evidence="8">Whole body</tissue>
    </source>
</reference>
<dbReference type="CDD" id="cd16899">
    <property type="entry name" value="LYZ_C_invert"/>
    <property type="match status" value="1"/>
</dbReference>
<dbReference type="PANTHER" id="PTHR11407">
    <property type="entry name" value="LYSOZYME C"/>
    <property type="match status" value="1"/>
</dbReference>
<proteinExistence type="predicted"/>
<evidence type="ECO:0000313" key="8">
    <source>
        <dbReference type="EMBL" id="KAG8035010.1"/>
    </source>
</evidence>
<dbReference type="Pfam" id="PF00062">
    <property type="entry name" value="Lys"/>
    <property type="match status" value="1"/>
</dbReference>
<evidence type="ECO:0000256" key="1">
    <source>
        <dbReference type="ARBA" id="ARBA00000632"/>
    </source>
</evidence>
<evidence type="ECO:0000256" key="3">
    <source>
        <dbReference type="ARBA" id="ARBA00022638"/>
    </source>
</evidence>
<dbReference type="PANTHER" id="PTHR11407:SF63">
    <property type="entry name" value="LYSOZYME C"/>
    <property type="match status" value="1"/>
</dbReference>
<keyword evidence="5" id="KW-0326">Glycosidase</keyword>
<dbReference type="OrthoDB" id="6692707at2759"/>
<keyword evidence="3" id="KW-0929">Antimicrobial</keyword>
<reference evidence="8" key="1">
    <citation type="submission" date="2020-03" db="EMBL/GenBank/DDBJ databases">
        <authorList>
            <person name="Chebbi M.A."/>
            <person name="Drezen J.M."/>
        </authorList>
    </citation>
    <scope>NUCLEOTIDE SEQUENCE</scope>
    <source>
        <tissue evidence="8">Whole body</tissue>
    </source>
</reference>
<feature type="chain" id="PRO_5035313684" description="lysozyme" evidence="6">
    <location>
        <begin position="21"/>
        <end position="167"/>
    </location>
</feature>
<keyword evidence="6" id="KW-0732">Signal</keyword>
<comment type="catalytic activity">
    <reaction evidence="1">
        <text>Hydrolysis of (1-&gt;4)-beta-linkages between N-acetylmuramic acid and N-acetyl-D-glucosamine residues in a peptidoglycan and between N-acetyl-D-glucosamine residues in chitodextrins.</text>
        <dbReference type="EC" id="3.2.1.17"/>
    </reaction>
</comment>
<dbReference type="GO" id="GO:0003796">
    <property type="term" value="F:lysozyme activity"/>
    <property type="evidence" value="ECO:0007669"/>
    <property type="project" value="UniProtKB-EC"/>
</dbReference>
<feature type="signal peptide" evidence="6">
    <location>
        <begin position="1"/>
        <end position="20"/>
    </location>
</feature>
<sequence length="167" mass="18777">MISYSSKSIFFNLFIFFVLTEVRIEGKILTECDAARELKNSGVSTTFLSHWVCLMKSESGLNTSLIKGPGTMSSYSYGVFQINSLKWCKIGRIGGECNAKCENFADDDITDDIVCAKKIQSTEGFKHWGGWVKKCYKNEPGLPNVSECKSNAVKRHAVMRKLIDFFN</sequence>
<comment type="caution">
    <text evidence="8">The sequence shown here is derived from an EMBL/GenBank/DDBJ whole genome shotgun (WGS) entry which is preliminary data.</text>
</comment>
<dbReference type="AlphaFoldDB" id="A0A8J5UT81"/>
<dbReference type="GO" id="GO:0031640">
    <property type="term" value="P:killing of cells of another organism"/>
    <property type="evidence" value="ECO:0007669"/>
    <property type="project" value="UniProtKB-KW"/>
</dbReference>
<keyword evidence="9" id="KW-1185">Reference proteome</keyword>
<dbReference type="PROSITE" id="PS00128">
    <property type="entry name" value="GLYCOSYL_HYDROL_F22_1"/>
    <property type="match status" value="1"/>
</dbReference>
<feature type="domain" description="Glycosyl hydrolases family 22 (GH22)" evidence="7">
    <location>
        <begin position="97"/>
        <end position="115"/>
    </location>
</feature>
<keyword evidence="3" id="KW-0081">Bacteriolytic enzyme</keyword>
<organism evidence="8 9">
    <name type="scientific">Cotesia typhae</name>
    <dbReference type="NCBI Taxonomy" id="2053667"/>
    <lineage>
        <taxon>Eukaryota</taxon>
        <taxon>Metazoa</taxon>
        <taxon>Ecdysozoa</taxon>
        <taxon>Arthropoda</taxon>
        <taxon>Hexapoda</taxon>
        <taxon>Insecta</taxon>
        <taxon>Pterygota</taxon>
        <taxon>Neoptera</taxon>
        <taxon>Endopterygota</taxon>
        <taxon>Hymenoptera</taxon>
        <taxon>Apocrita</taxon>
        <taxon>Ichneumonoidea</taxon>
        <taxon>Braconidae</taxon>
        <taxon>Microgastrinae</taxon>
        <taxon>Cotesia</taxon>
    </lineage>
</organism>
<keyword evidence="4" id="KW-1015">Disulfide bond</keyword>
<dbReference type="PROSITE" id="PS51348">
    <property type="entry name" value="GLYCOSYL_HYDROL_F22_2"/>
    <property type="match status" value="1"/>
</dbReference>
<evidence type="ECO:0000259" key="7">
    <source>
        <dbReference type="PROSITE" id="PS00128"/>
    </source>
</evidence>